<feature type="region of interest" description="Disordered" evidence="1">
    <location>
        <begin position="206"/>
        <end position="251"/>
    </location>
</feature>
<evidence type="ECO:0000313" key="3">
    <source>
        <dbReference type="Proteomes" id="UP001150907"/>
    </source>
</evidence>
<reference evidence="2" key="1">
    <citation type="submission" date="2022-07" db="EMBL/GenBank/DDBJ databases">
        <title>Phylogenomic reconstructions and comparative analyses of Kickxellomycotina fungi.</title>
        <authorList>
            <person name="Reynolds N.K."/>
            <person name="Stajich J.E."/>
            <person name="Barry K."/>
            <person name="Grigoriev I.V."/>
            <person name="Crous P."/>
            <person name="Smith M.E."/>
        </authorList>
    </citation>
    <scope>NUCLEOTIDE SEQUENCE</scope>
    <source>
        <strain evidence="2">IMI 214461</strain>
    </source>
</reference>
<accession>A0A9W8BJS4</accession>
<dbReference type="AlphaFoldDB" id="A0A9W8BJS4"/>
<comment type="caution">
    <text evidence="2">The sequence shown here is derived from an EMBL/GenBank/DDBJ whole genome shotgun (WGS) entry which is preliminary data.</text>
</comment>
<evidence type="ECO:0000313" key="2">
    <source>
        <dbReference type="EMBL" id="KAJ2003672.1"/>
    </source>
</evidence>
<name>A0A9W8BJS4_9FUNG</name>
<dbReference type="PANTHER" id="PTHR13383:SF11">
    <property type="entry name" value="RIBONUCLEASE H2 SUBUNIT B"/>
    <property type="match status" value="1"/>
</dbReference>
<dbReference type="GO" id="GO:0005654">
    <property type="term" value="C:nucleoplasm"/>
    <property type="evidence" value="ECO:0007669"/>
    <property type="project" value="TreeGrafter"/>
</dbReference>
<proteinExistence type="predicted"/>
<dbReference type="Gene3D" id="1.10.20.120">
    <property type="match status" value="1"/>
</dbReference>
<dbReference type="PANTHER" id="PTHR13383">
    <property type="entry name" value="RIBONUCLEASE H2 SUBUNIT B"/>
    <property type="match status" value="1"/>
</dbReference>
<feature type="compositionally biased region" description="Basic and acidic residues" evidence="1">
    <location>
        <begin position="218"/>
        <end position="235"/>
    </location>
</feature>
<keyword evidence="3" id="KW-1185">Reference proteome</keyword>
<protein>
    <submittedName>
        <fullName evidence="2">Uncharacterized protein</fullName>
    </submittedName>
</protein>
<dbReference type="OrthoDB" id="29098at2759"/>
<dbReference type="InterPro" id="IPR040456">
    <property type="entry name" value="RNase_H2_suB"/>
</dbReference>
<dbReference type="EMBL" id="JANBQF010000204">
    <property type="protein sequence ID" value="KAJ2003672.1"/>
    <property type="molecule type" value="Genomic_DNA"/>
</dbReference>
<gene>
    <name evidence="2" type="ORF">H4R26_002937</name>
</gene>
<organism evidence="2 3">
    <name type="scientific">Coemansia thaxteri</name>
    <dbReference type="NCBI Taxonomy" id="2663907"/>
    <lineage>
        <taxon>Eukaryota</taxon>
        <taxon>Fungi</taxon>
        <taxon>Fungi incertae sedis</taxon>
        <taxon>Zoopagomycota</taxon>
        <taxon>Kickxellomycotina</taxon>
        <taxon>Kickxellomycetes</taxon>
        <taxon>Kickxellales</taxon>
        <taxon>Kickxellaceae</taxon>
        <taxon>Coemansia</taxon>
    </lineage>
</organism>
<sequence>MVDMSGRRSWLGDDWVLGDGSASLLTPIDPLFLYLALVTNMSMAGSEGDWKFVDVDSLRLESHETMDAVSVGVLLDMATIKTRALAALCEVREITSDMQVAKIDTAKVIGWLKRKCDVSRFPKALESSVLNVSATGVAAAGVDSELVRQAKQREMALLVSEYLPQYWTARLFAEFGGFANASESEQTLVKRVQAVAFDAPESYMQGVANPSSGAKLPAKQEKPKTAKEKQLEKAAKKAKPITSFFQKKPSV</sequence>
<dbReference type="GO" id="GO:0006401">
    <property type="term" value="P:RNA catabolic process"/>
    <property type="evidence" value="ECO:0007669"/>
    <property type="project" value="TreeGrafter"/>
</dbReference>
<dbReference type="GO" id="GO:0032299">
    <property type="term" value="C:ribonuclease H2 complex"/>
    <property type="evidence" value="ECO:0007669"/>
    <property type="project" value="InterPro"/>
</dbReference>
<dbReference type="Proteomes" id="UP001150907">
    <property type="component" value="Unassembled WGS sequence"/>
</dbReference>
<evidence type="ECO:0000256" key="1">
    <source>
        <dbReference type="SAM" id="MobiDB-lite"/>
    </source>
</evidence>